<feature type="domain" description="UmuC" evidence="19">
    <location>
        <begin position="1"/>
        <end position="185"/>
    </location>
</feature>
<evidence type="ECO:0000256" key="10">
    <source>
        <dbReference type="ARBA" id="ARBA00022763"/>
    </source>
</evidence>
<dbReference type="FunFam" id="3.30.1490.100:FF:000004">
    <property type="entry name" value="DNA polymerase IV"/>
    <property type="match status" value="1"/>
</dbReference>
<evidence type="ECO:0000313" key="20">
    <source>
        <dbReference type="EMBL" id="GGL60859.1"/>
    </source>
</evidence>
<dbReference type="PANTHER" id="PTHR11076:SF33">
    <property type="entry name" value="DNA POLYMERASE KAPPA"/>
    <property type="match status" value="1"/>
</dbReference>
<comment type="cofactor">
    <cofactor evidence="17">
        <name>Mg(2+)</name>
        <dbReference type="ChEBI" id="CHEBI:18420"/>
    </cofactor>
    <text evidence="17">Binds 2 magnesium ions per subunit.</text>
</comment>
<dbReference type="InterPro" id="IPR001126">
    <property type="entry name" value="UmuC"/>
</dbReference>
<evidence type="ECO:0000259" key="19">
    <source>
        <dbReference type="PROSITE" id="PS50173"/>
    </source>
</evidence>
<dbReference type="EMBL" id="BMMZ01000004">
    <property type="protein sequence ID" value="GGL60859.1"/>
    <property type="molecule type" value="Genomic_DNA"/>
</dbReference>
<evidence type="ECO:0000256" key="2">
    <source>
        <dbReference type="ARBA" id="ARBA00010945"/>
    </source>
</evidence>
<dbReference type="GO" id="GO:0000287">
    <property type="term" value="F:magnesium ion binding"/>
    <property type="evidence" value="ECO:0007669"/>
    <property type="project" value="UniProtKB-UniRule"/>
</dbReference>
<sequence>MHLDLDAFFASVEQRDKPSLRGKPVVVGGIGPRGVVSTASYEARVFGVHSAMPTAEARRRCPYAAFLSGRFDAYRVASRAVMGVLRELSPLVEPLSLDEAFVDLGAATEPIGFDRESLTALATRIKTDVAEATDGLTASIGIGTSKFIAKLATELGKPDGFTLVEPGAEVELISPMSIRAIPGVGPATFDKLRRIGITTIADLQAIDLDELVREVGRAHGSVLKELALARDDRGVEPEREAKSISVEDTFETDLVDRAELLRIIETDARQVAVRLTAARLFARTVTIKVRLHGFVTHTRSRTLTGATDRVELISQIARSLLDEVDTSSGVRLLGVGVAGLTDVLQEDLFSSAEAADQAEDDVDAEVASAEPAADEGAQSIRDDPAALERQPSGGVDAEAAGLHRVRRRLDWPPGADVEHDEHGRGWVWGAGLGRVTVRFETSASPPGPVRTFADDDPLLHRM</sequence>
<accession>A0A917S653</accession>
<feature type="region of interest" description="Disordered" evidence="18">
    <location>
        <begin position="354"/>
        <end position="399"/>
    </location>
</feature>
<dbReference type="InterPro" id="IPR036775">
    <property type="entry name" value="DNA_pol_Y-fam_lit_finger_sf"/>
</dbReference>
<comment type="catalytic activity">
    <reaction evidence="16 17">
        <text>DNA(n) + a 2'-deoxyribonucleoside 5'-triphosphate = DNA(n+1) + diphosphate</text>
        <dbReference type="Rhea" id="RHEA:22508"/>
        <dbReference type="Rhea" id="RHEA-COMP:17339"/>
        <dbReference type="Rhea" id="RHEA-COMP:17340"/>
        <dbReference type="ChEBI" id="CHEBI:33019"/>
        <dbReference type="ChEBI" id="CHEBI:61560"/>
        <dbReference type="ChEBI" id="CHEBI:173112"/>
        <dbReference type="EC" id="2.7.7.7"/>
    </reaction>
</comment>
<evidence type="ECO:0000256" key="9">
    <source>
        <dbReference type="ARBA" id="ARBA00022723"/>
    </source>
</evidence>
<gene>
    <name evidence="17 20" type="primary">dinB</name>
    <name evidence="20" type="ORF">GCM10011575_19250</name>
</gene>
<dbReference type="InterPro" id="IPR053848">
    <property type="entry name" value="IMS_HHH_1"/>
</dbReference>
<evidence type="ECO:0000256" key="3">
    <source>
        <dbReference type="ARBA" id="ARBA00011245"/>
    </source>
</evidence>
<evidence type="ECO:0000256" key="8">
    <source>
        <dbReference type="ARBA" id="ARBA00022705"/>
    </source>
</evidence>
<dbReference type="FunFam" id="3.40.1170.60:FF:000001">
    <property type="entry name" value="DNA polymerase IV"/>
    <property type="match status" value="1"/>
</dbReference>
<dbReference type="InterPro" id="IPR043502">
    <property type="entry name" value="DNA/RNA_pol_sf"/>
</dbReference>
<evidence type="ECO:0000313" key="21">
    <source>
        <dbReference type="Proteomes" id="UP000613840"/>
    </source>
</evidence>
<dbReference type="PANTHER" id="PTHR11076">
    <property type="entry name" value="DNA REPAIR POLYMERASE UMUC / TRANSFERASE FAMILY MEMBER"/>
    <property type="match status" value="1"/>
</dbReference>
<dbReference type="EC" id="2.7.7.7" evidence="17"/>
<protein>
    <recommendedName>
        <fullName evidence="17">DNA polymerase IV</fullName>
        <shortName evidence="17">Pol IV</shortName>
        <ecNumber evidence="17">2.7.7.7</ecNumber>
    </recommendedName>
</protein>
<dbReference type="HAMAP" id="MF_01113">
    <property type="entry name" value="DNApol_IV"/>
    <property type="match status" value="1"/>
</dbReference>
<evidence type="ECO:0000256" key="7">
    <source>
        <dbReference type="ARBA" id="ARBA00022695"/>
    </source>
</evidence>
<dbReference type="Gene3D" id="3.30.1490.100">
    <property type="entry name" value="DNA polymerase, Y-family, little finger domain"/>
    <property type="match status" value="1"/>
</dbReference>
<dbReference type="GO" id="GO:0042276">
    <property type="term" value="P:error-prone translesion synthesis"/>
    <property type="evidence" value="ECO:0007669"/>
    <property type="project" value="TreeGrafter"/>
</dbReference>
<dbReference type="InterPro" id="IPR050116">
    <property type="entry name" value="DNA_polymerase-Y"/>
</dbReference>
<evidence type="ECO:0000256" key="17">
    <source>
        <dbReference type="HAMAP-Rule" id="MF_01113"/>
    </source>
</evidence>
<keyword evidence="4 17" id="KW-0515">Mutator protein</keyword>
<keyword evidence="21" id="KW-1185">Reference proteome</keyword>
<keyword evidence="12 17" id="KW-0239">DNA-directed DNA polymerase</keyword>
<comment type="similarity">
    <text evidence="2 17">Belongs to the DNA polymerase type-Y family.</text>
</comment>
<evidence type="ECO:0000256" key="14">
    <source>
        <dbReference type="ARBA" id="ARBA00023204"/>
    </source>
</evidence>
<dbReference type="InterPro" id="IPR022880">
    <property type="entry name" value="DNApol_IV"/>
</dbReference>
<comment type="subunit">
    <text evidence="3 17">Monomer.</text>
</comment>
<dbReference type="Gene3D" id="1.10.150.20">
    <property type="entry name" value="5' to 3' exonuclease, C-terminal subdomain"/>
    <property type="match status" value="1"/>
</dbReference>
<reference evidence="20" key="1">
    <citation type="journal article" date="2014" name="Int. J. Syst. Evol. Microbiol.">
        <title>Complete genome sequence of Corynebacterium casei LMG S-19264T (=DSM 44701T), isolated from a smear-ripened cheese.</title>
        <authorList>
            <consortium name="US DOE Joint Genome Institute (JGI-PGF)"/>
            <person name="Walter F."/>
            <person name="Albersmeier A."/>
            <person name="Kalinowski J."/>
            <person name="Ruckert C."/>
        </authorList>
    </citation>
    <scope>NUCLEOTIDE SEQUENCE</scope>
    <source>
        <strain evidence="20">CGMCC 4.7306</strain>
    </source>
</reference>
<evidence type="ECO:0000256" key="5">
    <source>
        <dbReference type="ARBA" id="ARBA00022490"/>
    </source>
</evidence>
<keyword evidence="14 17" id="KW-0234">DNA repair</keyword>
<dbReference type="PROSITE" id="PS50173">
    <property type="entry name" value="UMUC"/>
    <property type="match status" value="1"/>
</dbReference>
<dbReference type="NCBIfam" id="NF002677">
    <property type="entry name" value="PRK02406.1"/>
    <property type="match status" value="1"/>
</dbReference>
<evidence type="ECO:0000256" key="13">
    <source>
        <dbReference type="ARBA" id="ARBA00023125"/>
    </source>
</evidence>
<reference evidence="20" key="2">
    <citation type="submission" date="2020-09" db="EMBL/GenBank/DDBJ databases">
        <authorList>
            <person name="Sun Q."/>
            <person name="Zhou Y."/>
        </authorList>
    </citation>
    <scope>NUCLEOTIDE SEQUENCE</scope>
    <source>
        <strain evidence="20">CGMCC 4.7306</strain>
    </source>
</reference>
<feature type="region of interest" description="Disordered" evidence="18">
    <location>
        <begin position="441"/>
        <end position="462"/>
    </location>
</feature>
<proteinExistence type="inferred from homology"/>
<keyword evidence="7 17" id="KW-0548">Nucleotidyltransferase</keyword>
<keyword evidence="8 17" id="KW-0235">DNA replication</keyword>
<evidence type="ECO:0000256" key="4">
    <source>
        <dbReference type="ARBA" id="ARBA00022457"/>
    </source>
</evidence>
<dbReference type="Gene3D" id="3.30.70.270">
    <property type="match status" value="1"/>
</dbReference>
<comment type="function">
    <text evidence="15 17">Poorly processive, error-prone DNA polymerase involved in untargeted mutagenesis. Copies undamaged DNA at stalled replication forks, which arise in vivo from mismatched or misaligned primer ends. These misaligned primers can be extended by PolIV. Exhibits no 3'-5' exonuclease (proofreading) activity. May be involved in translesional synthesis, in conjunction with the beta clamp from PolIII.</text>
</comment>
<keyword evidence="6 17" id="KW-0808">Transferase</keyword>
<comment type="caution">
    <text evidence="20">The sequence shown here is derived from an EMBL/GenBank/DDBJ whole genome shotgun (WGS) entry which is preliminary data.</text>
</comment>
<name>A0A917S653_9ACTN</name>
<dbReference type="GO" id="GO:0009432">
    <property type="term" value="P:SOS response"/>
    <property type="evidence" value="ECO:0007669"/>
    <property type="project" value="TreeGrafter"/>
</dbReference>
<dbReference type="Proteomes" id="UP000613840">
    <property type="component" value="Unassembled WGS sequence"/>
</dbReference>
<dbReference type="SUPFAM" id="SSF100879">
    <property type="entry name" value="Lesion bypass DNA polymerase (Y-family), little finger domain"/>
    <property type="match status" value="1"/>
</dbReference>
<dbReference type="CDD" id="cd03586">
    <property type="entry name" value="PolY_Pol_IV_kappa"/>
    <property type="match status" value="1"/>
</dbReference>
<keyword evidence="11 17" id="KW-0460">Magnesium</keyword>
<feature type="site" description="Substrate discrimination" evidence="17">
    <location>
        <position position="9"/>
    </location>
</feature>
<dbReference type="AlphaFoldDB" id="A0A917S653"/>
<evidence type="ECO:0000256" key="6">
    <source>
        <dbReference type="ARBA" id="ARBA00022679"/>
    </source>
</evidence>
<evidence type="ECO:0000256" key="12">
    <source>
        <dbReference type="ARBA" id="ARBA00022932"/>
    </source>
</evidence>
<keyword evidence="5 17" id="KW-0963">Cytoplasm</keyword>
<dbReference type="GO" id="GO:0006281">
    <property type="term" value="P:DNA repair"/>
    <property type="evidence" value="ECO:0007669"/>
    <property type="project" value="UniProtKB-UniRule"/>
</dbReference>
<organism evidence="20 21">
    <name type="scientific">Microlunatus endophyticus</name>
    <dbReference type="NCBI Taxonomy" id="1716077"/>
    <lineage>
        <taxon>Bacteria</taxon>
        <taxon>Bacillati</taxon>
        <taxon>Actinomycetota</taxon>
        <taxon>Actinomycetes</taxon>
        <taxon>Propionibacteriales</taxon>
        <taxon>Propionibacteriaceae</taxon>
        <taxon>Microlunatus</taxon>
    </lineage>
</organism>
<evidence type="ECO:0000256" key="1">
    <source>
        <dbReference type="ARBA" id="ARBA00004496"/>
    </source>
</evidence>
<dbReference type="GO" id="GO:0003887">
    <property type="term" value="F:DNA-directed DNA polymerase activity"/>
    <property type="evidence" value="ECO:0007669"/>
    <property type="project" value="UniProtKB-UniRule"/>
</dbReference>
<evidence type="ECO:0000256" key="18">
    <source>
        <dbReference type="SAM" id="MobiDB-lite"/>
    </source>
</evidence>
<keyword evidence="13 17" id="KW-0238">DNA-binding</keyword>
<dbReference type="Pfam" id="PF00817">
    <property type="entry name" value="IMS"/>
    <property type="match status" value="1"/>
</dbReference>
<keyword evidence="10 17" id="KW-0227">DNA damage</keyword>
<feature type="binding site" evidence="17">
    <location>
        <position position="98"/>
    </location>
    <ligand>
        <name>Mg(2+)</name>
        <dbReference type="ChEBI" id="CHEBI:18420"/>
    </ligand>
</feature>
<dbReference type="InterPro" id="IPR017961">
    <property type="entry name" value="DNA_pol_Y-fam_little_finger"/>
</dbReference>
<dbReference type="Pfam" id="PF21999">
    <property type="entry name" value="IMS_HHH_1"/>
    <property type="match status" value="1"/>
</dbReference>
<dbReference type="Pfam" id="PF11799">
    <property type="entry name" value="IMS_C"/>
    <property type="match status" value="1"/>
</dbReference>
<keyword evidence="9 17" id="KW-0479">Metal-binding</keyword>
<feature type="active site" evidence="17">
    <location>
        <position position="99"/>
    </location>
</feature>
<feature type="compositionally biased region" description="Low complexity" evidence="18">
    <location>
        <begin position="365"/>
        <end position="375"/>
    </location>
</feature>
<evidence type="ECO:0000256" key="16">
    <source>
        <dbReference type="ARBA" id="ARBA00049244"/>
    </source>
</evidence>
<feature type="binding site" evidence="17">
    <location>
        <position position="4"/>
    </location>
    <ligand>
        <name>Mg(2+)</name>
        <dbReference type="ChEBI" id="CHEBI:18420"/>
    </ligand>
</feature>
<dbReference type="GO" id="GO:0003684">
    <property type="term" value="F:damaged DNA binding"/>
    <property type="evidence" value="ECO:0007669"/>
    <property type="project" value="InterPro"/>
</dbReference>
<dbReference type="NCBIfam" id="NF002882">
    <property type="entry name" value="PRK03348.1"/>
    <property type="match status" value="1"/>
</dbReference>
<dbReference type="GO" id="GO:0005829">
    <property type="term" value="C:cytosol"/>
    <property type="evidence" value="ECO:0007669"/>
    <property type="project" value="TreeGrafter"/>
</dbReference>
<dbReference type="InterPro" id="IPR043128">
    <property type="entry name" value="Rev_trsase/Diguanyl_cyclase"/>
</dbReference>
<dbReference type="SUPFAM" id="SSF56672">
    <property type="entry name" value="DNA/RNA polymerases"/>
    <property type="match status" value="1"/>
</dbReference>
<dbReference type="Gene3D" id="3.40.1170.60">
    <property type="match status" value="1"/>
</dbReference>
<evidence type="ECO:0000256" key="15">
    <source>
        <dbReference type="ARBA" id="ARBA00025589"/>
    </source>
</evidence>
<dbReference type="GO" id="GO:0006261">
    <property type="term" value="P:DNA-templated DNA replication"/>
    <property type="evidence" value="ECO:0007669"/>
    <property type="project" value="UniProtKB-UniRule"/>
</dbReference>
<evidence type="ECO:0000256" key="11">
    <source>
        <dbReference type="ARBA" id="ARBA00022842"/>
    </source>
</evidence>
<comment type="subcellular location">
    <subcellularLocation>
        <location evidence="1 17">Cytoplasm</location>
    </subcellularLocation>
</comment>